<dbReference type="Pfam" id="PF03067">
    <property type="entry name" value="LPMO_10"/>
    <property type="match status" value="1"/>
</dbReference>
<evidence type="ECO:0000256" key="4">
    <source>
        <dbReference type="ARBA" id="ARBA00023157"/>
    </source>
</evidence>
<name>A0A550CSP8_9AGAR</name>
<evidence type="ECO:0000256" key="2">
    <source>
        <dbReference type="ARBA" id="ARBA00022723"/>
    </source>
</evidence>
<evidence type="ECO:0000256" key="6">
    <source>
        <dbReference type="ARBA" id="ARBA00034311"/>
    </source>
</evidence>
<gene>
    <name evidence="9" type="ORF">BD626DRAFT_106512</name>
</gene>
<dbReference type="InterPro" id="IPR004302">
    <property type="entry name" value="Cellulose/chitin-bd_N"/>
</dbReference>
<dbReference type="OrthoDB" id="120613at2759"/>
<protein>
    <submittedName>
        <fullName evidence="9">Chitin binding domain-containing protein</fullName>
    </submittedName>
</protein>
<evidence type="ECO:0000256" key="3">
    <source>
        <dbReference type="ARBA" id="ARBA00023008"/>
    </source>
</evidence>
<evidence type="ECO:0000259" key="8">
    <source>
        <dbReference type="Pfam" id="PF03067"/>
    </source>
</evidence>
<evidence type="ECO:0000256" key="5">
    <source>
        <dbReference type="ARBA" id="ARBA00023180"/>
    </source>
</evidence>
<keyword evidence="4" id="KW-1015">Disulfide bond</keyword>
<dbReference type="Gene3D" id="2.70.50.70">
    <property type="match status" value="1"/>
</dbReference>
<reference evidence="9 10" key="1">
    <citation type="journal article" date="2019" name="New Phytol.">
        <title>Comparative genomics reveals unique wood-decay strategies and fruiting body development in the Schizophyllaceae.</title>
        <authorList>
            <person name="Almasi E."/>
            <person name="Sahu N."/>
            <person name="Krizsan K."/>
            <person name="Balint B."/>
            <person name="Kovacs G.M."/>
            <person name="Kiss B."/>
            <person name="Cseklye J."/>
            <person name="Drula E."/>
            <person name="Henrissat B."/>
            <person name="Nagy I."/>
            <person name="Chovatia M."/>
            <person name="Adam C."/>
            <person name="LaButti K."/>
            <person name="Lipzen A."/>
            <person name="Riley R."/>
            <person name="Grigoriev I.V."/>
            <person name="Nagy L.G."/>
        </authorList>
    </citation>
    <scope>NUCLEOTIDE SEQUENCE [LARGE SCALE GENOMIC DNA]</scope>
    <source>
        <strain evidence="9 10">NL-1724</strain>
    </source>
</reference>
<dbReference type="PANTHER" id="PTHR36575">
    <property type="entry name" value="BINDING PROTEIN, PUTATIVE (AFU_ORTHOLOGUE AFUA_1G14430)-RELATED"/>
    <property type="match status" value="1"/>
</dbReference>
<sequence>MFKLATATSFLMLAARVAAHGKLSSPAPRSATVGDAFGSACGTQMLSQVTSDPYGNIQGEMQVAASDFDASACNVWQCKGYQFADNQANVQSYTAGEIIPMVVEIRAPHTGTANVSIVSTASNTVIGEPLISWDSYASTSTGVTADQTNFDITIPEDIGDQCATAGDCVIQWWWDAREIDQTYEDCIDFTVGASGSSASSSAPAVTSAAATSATESSSAVTSAVETSAAATSAATSAAETSAAATSVAATSVVETSAAASTSVAVSSAPASSAAATSEAASSTAAATSAAATSVAASSAASSAAAPTSTGSTGTNDANVCMNTYNKCIAASQPSPDWTGCSATRDSCLSTATYSRRMRRASYRVRN</sequence>
<evidence type="ECO:0000256" key="1">
    <source>
        <dbReference type="ARBA" id="ARBA00001973"/>
    </source>
</evidence>
<feature type="domain" description="Chitin-binding type-4" evidence="8">
    <location>
        <begin position="20"/>
        <end position="189"/>
    </location>
</feature>
<keyword evidence="2" id="KW-0479">Metal-binding</keyword>
<keyword evidence="7" id="KW-0732">Signal</keyword>
<dbReference type="GO" id="GO:0046872">
    <property type="term" value="F:metal ion binding"/>
    <property type="evidence" value="ECO:0007669"/>
    <property type="project" value="UniProtKB-KW"/>
</dbReference>
<comment type="similarity">
    <text evidence="6">Belongs to the polysaccharide monooxygenase AA13 family.</text>
</comment>
<dbReference type="PANTHER" id="PTHR36575:SF2">
    <property type="entry name" value="CHITIN-BINDING TYPE-4 DOMAIN-CONTAINING PROTEIN-RELATED"/>
    <property type="match status" value="1"/>
</dbReference>
<proteinExistence type="inferred from homology"/>
<comment type="cofactor">
    <cofactor evidence="1">
        <name>Cu(2+)</name>
        <dbReference type="ChEBI" id="CHEBI:29036"/>
    </cofactor>
</comment>
<evidence type="ECO:0000313" key="9">
    <source>
        <dbReference type="EMBL" id="TRM67812.1"/>
    </source>
</evidence>
<dbReference type="Proteomes" id="UP000320762">
    <property type="component" value="Unassembled WGS sequence"/>
</dbReference>
<dbReference type="InterPro" id="IPR052282">
    <property type="entry name" value="Starch-active_LPMO"/>
</dbReference>
<dbReference type="AlphaFoldDB" id="A0A550CSP8"/>
<keyword evidence="10" id="KW-1185">Reference proteome</keyword>
<dbReference type="EMBL" id="VDMD01000002">
    <property type="protein sequence ID" value="TRM67812.1"/>
    <property type="molecule type" value="Genomic_DNA"/>
</dbReference>
<comment type="caution">
    <text evidence="9">The sequence shown here is derived from an EMBL/GenBank/DDBJ whole genome shotgun (WGS) entry which is preliminary data.</text>
</comment>
<keyword evidence="5" id="KW-0325">Glycoprotein</keyword>
<evidence type="ECO:0000256" key="7">
    <source>
        <dbReference type="SAM" id="SignalP"/>
    </source>
</evidence>
<feature type="chain" id="PRO_5021914102" evidence="7">
    <location>
        <begin position="20"/>
        <end position="366"/>
    </location>
</feature>
<organism evidence="9 10">
    <name type="scientific">Schizophyllum amplum</name>
    <dbReference type="NCBI Taxonomy" id="97359"/>
    <lineage>
        <taxon>Eukaryota</taxon>
        <taxon>Fungi</taxon>
        <taxon>Dikarya</taxon>
        <taxon>Basidiomycota</taxon>
        <taxon>Agaricomycotina</taxon>
        <taxon>Agaricomycetes</taxon>
        <taxon>Agaricomycetidae</taxon>
        <taxon>Agaricales</taxon>
        <taxon>Schizophyllaceae</taxon>
        <taxon>Schizophyllum</taxon>
    </lineage>
</organism>
<evidence type="ECO:0000313" key="10">
    <source>
        <dbReference type="Proteomes" id="UP000320762"/>
    </source>
</evidence>
<feature type="signal peptide" evidence="7">
    <location>
        <begin position="1"/>
        <end position="19"/>
    </location>
</feature>
<keyword evidence="3" id="KW-0186">Copper</keyword>
<accession>A0A550CSP8</accession>